<dbReference type="OrthoDB" id="28671at2157"/>
<reference evidence="1 2" key="2">
    <citation type="journal article" date="2011" name="Stand. Genomic Sci.">
        <title>Complete genome sequence of Staphylothermus hellenicus P8.</title>
        <authorList>
            <person name="Anderson I."/>
            <person name="Wirth R."/>
            <person name="Lucas S."/>
            <person name="Copeland A."/>
            <person name="Lapidus A."/>
            <person name="Cheng J.F."/>
            <person name="Goodwin L."/>
            <person name="Pitluck S."/>
            <person name="Davenport K."/>
            <person name="Detter J.C."/>
            <person name="Han C."/>
            <person name="Tapia R."/>
            <person name="Land M."/>
            <person name="Hauser L."/>
            <person name="Pati A."/>
            <person name="Mikhailova N."/>
            <person name="Woyke T."/>
            <person name="Klenk H.P."/>
            <person name="Kyrpides N."/>
            <person name="Ivanova N."/>
        </authorList>
    </citation>
    <scope>NUCLEOTIDE SEQUENCE [LARGE SCALE GENOMIC DNA]</scope>
    <source>
        <strain evidence="2">DSM 12710 / JCM 10830 / BK20S6-10-b1 / P8</strain>
    </source>
</reference>
<dbReference type="HOGENOM" id="CLU_961781_0_0_2"/>
<organism evidence="1 2">
    <name type="scientific">Staphylothermus hellenicus (strain DSM 12710 / JCM 10830 / BK20S6-10-b1 / P8)</name>
    <dbReference type="NCBI Taxonomy" id="591019"/>
    <lineage>
        <taxon>Archaea</taxon>
        <taxon>Thermoproteota</taxon>
        <taxon>Thermoprotei</taxon>
        <taxon>Desulfurococcales</taxon>
        <taxon>Desulfurococcaceae</taxon>
        <taxon>Staphylothermus</taxon>
    </lineage>
</organism>
<evidence type="ECO:0008006" key="3">
    <source>
        <dbReference type="Google" id="ProtNLM"/>
    </source>
</evidence>
<dbReference type="RefSeq" id="WP_013143152.1">
    <property type="nucleotide sequence ID" value="NC_014205.1"/>
</dbReference>
<sequence length="289" mass="33768">MKNNAFRIVYDAIVWGEKKVLDEEDLEKCIDIAAKNKVLLHFLRTMNIDGDIRVRRENMYKEFLRSLRLVANALKDIDHVFIKLRKPVKYVPSDIDVLLRRRDIGKAYNRLRSLGFKAEVVEPYTLTVTRGSIIVDLYVHPTMGDIIYIDGEKLIEYRENGFFEDIEIPVLEKPVEALIVAAHAVYKERIYTLNDYMTIKMWGSSKTVRLAKDFKCLDAVREALSINDMVGRGDLILPYKIPLNKWIILFTRKIFSDNVTRGTILRTSRALRDPRFGKMVKSKLFRETY</sequence>
<evidence type="ECO:0000313" key="1">
    <source>
        <dbReference type="EMBL" id="ADI31954.1"/>
    </source>
</evidence>
<dbReference type="STRING" id="591019.Shell_0842"/>
<accession>D7D858</accession>
<proteinExistence type="predicted"/>
<dbReference type="GeneID" id="9234131"/>
<evidence type="ECO:0000313" key="2">
    <source>
        <dbReference type="Proteomes" id="UP000002573"/>
    </source>
</evidence>
<name>D7D858_STAHD</name>
<dbReference type="Proteomes" id="UP000002573">
    <property type="component" value="Chromosome"/>
</dbReference>
<dbReference type="EMBL" id="CP002051">
    <property type="protein sequence ID" value="ADI31954.1"/>
    <property type="molecule type" value="Genomic_DNA"/>
</dbReference>
<keyword evidence="2" id="KW-1185">Reference proteome</keyword>
<dbReference type="AlphaFoldDB" id="D7D858"/>
<reference evidence="2" key="1">
    <citation type="submission" date="2010-05" db="EMBL/GenBank/DDBJ databases">
        <title>Complete sequence of Staphylothermus hellenicus DSM 12710.</title>
        <authorList>
            <consortium name="US DOE Joint Genome Institute"/>
            <person name="Lucas S."/>
            <person name="Copeland A."/>
            <person name="Lapidus A."/>
            <person name="Cheng J.-F."/>
            <person name="Bruce D."/>
            <person name="Goodwin L."/>
            <person name="Pitluck S."/>
            <person name="Davenport K."/>
            <person name="Detter J.C."/>
            <person name="Han C."/>
            <person name="Tapia R."/>
            <person name="Larimer F."/>
            <person name="Land M."/>
            <person name="Hauser L."/>
            <person name="Kyrpides N."/>
            <person name="Mikhailova N."/>
            <person name="Anderson I.J."/>
            <person name="Woyke T."/>
        </authorList>
    </citation>
    <scope>NUCLEOTIDE SEQUENCE [LARGE SCALE GENOMIC DNA]</scope>
    <source>
        <strain evidence="2">DSM 12710 / JCM 10830 / BK20S6-10-b1 / P8</strain>
    </source>
</reference>
<gene>
    <name evidence="1" type="ordered locus">Shell_0842</name>
</gene>
<protein>
    <recommendedName>
        <fullName evidence="3">Nucleotidyltransferase family protein</fullName>
    </recommendedName>
</protein>
<dbReference type="KEGG" id="shc:Shell_0842"/>
<dbReference type="eggNOG" id="arCOG10149">
    <property type="taxonomic scope" value="Archaea"/>
</dbReference>